<evidence type="ECO:0000313" key="5">
    <source>
        <dbReference type="Proteomes" id="UP000824231"/>
    </source>
</evidence>
<evidence type="ECO:0000259" key="2">
    <source>
        <dbReference type="Pfam" id="PF01205"/>
    </source>
</evidence>
<dbReference type="Proteomes" id="UP000824231">
    <property type="component" value="Unassembled WGS sequence"/>
</dbReference>
<dbReference type="GO" id="GO:0005737">
    <property type="term" value="C:cytoplasm"/>
    <property type="evidence" value="ECO:0007669"/>
    <property type="project" value="TreeGrafter"/>
</dbReference>
<gene>
    <name evidence="4" type="ORF">H9856_03840</name>
</gene>
<dbReference type="InterPro" id="IPR023582">
    <property type="entry name" value="Impact"/>
</dbReference>
<dbReference type="InterPro" id="IPR015796">
    <property type="entry name" value="Impact_YigZ-like"/>
</dbReference>
<dbReference type="NCBIfam" id="TIGR00257">
    <property type="entry name" value="IMPACT_YIGZ"/>
    <property type="match status" value="1"/>
</dbReference>
<dbReference type="InterPro" id="IPR035647">
    <property type="entry name" value="EFG_III/V"/>
</dbReference>
<sequence length="199" mass="22426">MIIKKSRFICSLARIKSEQDAQDFINQIQTDNRKANHNCFAYMIGKEDHIQRESDNGEPSGTAGVPILQALQMEHLHDVCAVVTRYFGGIKLGAGGLIRAYSNVTTGAIHESGIVNRVIQSLLTITVDYSEHDALTYYLKQHNLEIDHEEYGVKVALTIFVDQDQQDTVKDDLTNRFNDRLQVSLAGQRVHEIPFTIPK</sequence>
<dbReference type="PANTHER" id="PTHR16301:SF20">
    <property type="entry name" value="IMPACT FAMILY MEMBER YIGZ"/>
    <property type="match status" value="1"/>
</dbReference>
<dbReference type="EMBL" id="DXFH01000013">
    <property type="protein sequence ID" value="HIX35518.1"/>
    <property type="molecule type" value="Genomic_DNA"/>
</dbReference>
<dbReference type="SUPFAM" id="SSF54980">
    <property type="entry name" value="EF-G C-terminal domain-like"/>
    <property type="match status" value="1"/>
</dbReference>
<evidence type="ECO:0000313" key="4">
    <source>
        <dbReference type="EMBL" id="HIX35518.1"/>
    </source>
</evidence>
<dbReference type="SUPFAM" id="SSF54211">
    <property type="entry name" value="Ribosomal protein S5 domain 2-like"/>
    <property type="match status" value="1"/>
</dbReference>
<dbReference type="PANTHER" id="PTHR16301">
    <property type="entry name" value="IMPACT-RELATED"/>
    <property type="match status" value="1"/>
</dbReference>
<evidence type="ECO:0000256" key="1">
    <source>
        <dbReference type="ARBA" id="ARBA00007665"/>
    </source>
</evidence>
<reference evidence="4" key="1">
    <citation type="journal article" date="2021" name="PeerJ">
        <title>Extensive microbial diversity within the chicken gut microbiome revealed by metagenomics and culture.</title>
        <authorList>
            <person name="Gilroy R."/>
            <person name="Ravi A."/>
            <person name="Getino M."/>
            <person name="Pursley I."/>
            <person name="Horton D.L."/>
            <person name="Alikhan N.F."/>
            <person name="Baker D."/>
            <person name="Gharbi K."/>
            <person name="Hall N."/>
            <person name="Watson M."/>
            <person name="Adriaenssens E.M."/>
            <person name="Foster-Nyarko E."/>
            <person name="Jarju S."/>
            <person name="Secka A."/>
            <person name="Antonio M."/>
            <person name="Oren A."/>
            <person name="Chaudhuri R.R."/>
            <person name="La Ragione R."/>
            <person name="Hildebrand F."/>
            <person name="Pallen M.J."/>
        </authorList>
    </citation>
    <scope>NUCLEOTIDE SEQUENCE</scope>
    <source>
        <strain evidence="4">ChiSxjej3B15-572</strain>
    </source>
</reference>
<dbReference type="InterPro" id="IPR036956">
    <property type="entry name" value="Impact_N_sf"/>
</dbReference>
<comment type="caution">
    <text evidence="4">The sequence shown here is derived from an EMBL/GenBank/DDBJ whole genome shotgun (WGS) entry which is preliminary data.</text>
</comment>
<dbReference type="InterPro" id="IPR020569">
    <property type="entry name" value="UPF0029_Impact_CS"/>
</dbReference>
<dbReference type="GO" id="GO:0006446">
    <property type="term" value="P:regulation of translational initiation"/>
    <property type="evidence" value="ECO:0007669"/>
    <property type="project" value="TreeGrafter"/>
</dbReference>
<dbReference type="Gene3D" id="3.30.230.30">
    <property type="entry name" value="Impact, N-terminal domain"/>
    <property type="match status" value="1"/>
</dbReference>
<name>A0A9D1VIG9_9LACO</name>
<accession>A0A9D1VIG9</accession>
<dbReference type="Pfam" id="PF09186">
    <property type="entry name" value="DUF1949"/>
    <property type="match status" value="1"/>
</dbReference>
<comment type="similarity">
    <text evidence="1">Belongs to the IMPACT family.</text>
</comment>
<feature type="domain" description="UPF0029" evidence="3">
    <location>
        <begin position="125"/>
        <end position="180"/>
    </location>
</feature>
<protein>
    <submittedName>
        <fullName evidence="4">YigZ family protein</fullName>
    </submittedName>
</protein>
<reference evidence="4" key="2">
    <citation type="submission" date="2021-04" db="EMBL/GenBank/DDBJ databases">
        <authorList>
            <person name="Gilroy R."/>
        </authorList>
    </citation>
    <scope>NUCLEOTIDE SEQUENCE</scope>
    <source>
        <strain evidence="4">ChiSxjej3B15-572</strain>
    </source>
</reference>
<dbReference type="Gene3D" id="3.30.70.240">
    <property type="match status" value="1"/>
</dbReference>
<dbReference type="InterPro" id="IPR015269">
    <property type="entry name" value="UPF0029_Impact_C"/>
</dbReference>
<dbReference type="InterPro" id="IPR020568">
    <property type="entry name" value="Ribosomal_Su5_D2-typ_SF"/>
</dbReference>
<feature type="domain" description="Impact N-terminal" evidence="2">
    <location>
        <begin position="4"/>
        <end position="108"/>
    </location>
</feature>
<evidence type="ECO:0000259" key="3">
    <source>
        <dbReference type="Pfam" id="PF09186"/>
    </source>
</evidence>
<dbReference type="InterPro" id="IPR001498">
    <property type="entry name" value="Impact_N"/>
</dbReference>
<dbReference type="Pfam" id="PF01205">
    <property type="entry name" value="Impact_N"/>
    <property type="match status" value="1"/>
</dbReference>
<dbReference type="PROSITE" id="PS00910">
    <property type="entry name" value="UPF0029"/>
    <property type="match status" value="1"/>
</dbReference>
<organism evidence="4 5">
    <name type="scientific">Candidatus Limosilactobacillus merdigallinarum</name>
    <dbReference type="NCBI Taxonomy" id="2838652"/>
    <lineage>
        <taxon>Bacteria</taxon>
        <taxon>Bacillati</taxon>
        <taxon>Bacillota</taxon>
        <taxon>Bacilli</taxon>
        <taxon>Lactobacillales</taxon>
        <taxon>Lactobacillaceae</taxon>
        <taxon>Limosilactobacillus</taxon>
    </lineage>
</organism>
<proteinExistence type="inferred from homology"/>
<dbReference type="AlphaFoldDB" id="A0A9D1VIG9"/>